<dbReference type="PIRSF" id="PIRSF015283">
    <property type="entry name" value="Regulatory_RpfE"/>
    <property type="match status" value="1"/>
</dbReference>
<evidence type="ECO:0008006" key="3">
    <source>
        <dbReference type="Google" id="ProtNLM"/>
    </source>
</evidence>
<evidence type="ECO:0000313" key="1">
    <source>
        <dbReference type="EMBL" id="TFW29810.1"/>
    </source>
</evidence>
<gene>
    <name evidence="1" type="ORF">E4L98_03320</name>
</gene>
<reference evidence="1 2" key="1">
    <citation type="submission" date="2019-03" db="EMBL/GenBank/DDBJ databases">
        <title>Draft Genome Sequence of Duganella callidus sp. nov., a Novel Duganella Species Isolated from Cultivated Soil.</title>
        <authorList>
            <person name="Raths R."/>
            <person name="Peta V."/>
            <person name="Bucking H."/>
        </authorList>
    </citation>
    <scope>NUCLEOTIDE SEQUENCE [LARGE SCALE GENOMIC DNA]</scope>
    <source>
        <strain evidence="1 2">DN04</strain>
    </source>
</reference>
<evidence type="ECO:0000313" key="2">
    <source>
        <dbReference type="Proteomes" id="UP000297729"/>
    </source>
</evidence>
<proteinExistence type="predicted"/>
<protein>
    <recommendedName>
        <fullName evidence="3">Phosphoglycerate mutase</fullName>
    </recommendedName>
</protein>
<name>A0A4Y9SSZ3_9BURK</name>
<dbReference type="EMBL" id="SPVG01000030">
    <property type="protein sequence ID" value="TFW29810.1"/>
    <property type="molecule type" value="Genomic_DNA"/>
</dbReference>
<sequence>MTEITLALPFSLPPPEMATDLLRVMQTPALATLLARSDLQYYPFDNDSRVLPHEAWLAWKLGLSTHPAQGAPIATAVMRGCGLEAQAAQGHWFILQPAHIQISRTHMLLTDMRSLQLSEQESRALYDLARPYFDDIGLPLLHGAPGLWFMRADAWNDLNTASPDATTTQSLNDWLPEGPHARDFRKLQNEIQMLWHEHPLIEARQARGLTAVNSLWLWGGAGPVPSATNGRVAIAGGPAWMQPLAAPGQADAAQLIASPGPAMVADLIPSAQTGDWADWLAHMQRIDQQWLAPLLAALKDGRIGGLTLLLSHRHGCTTVHASRLGQLKFWRKPNLNSLLKQS</sequence>
<dbReference type="InterPro" id="IPR016631">
    <property type="entry name" value="Regulatory_RpfE"/>
</dbReference>
<organism evidence="1 2">
    <name type="scientific">Duganella callida</name>
    <dbReference type="NCBI Taxonomy" id="2561932"/>
    <lineage>
        <taxon>Bacteria</taxon>
        <taxon>Pseudomonadati</taxon>
        <taxon>Pseudomonadota</taxon>
        <taxon>Betaproteobacteria</taxon>
        <taxon>Burkholderiales</taxon>
        <taxon>Oxalobacteraceae</taxon>
        <taxon>Telluria group</taxon>
        <taxon>Duganella</taxon>
    </lineage>
</organism>
<accession>A0A4Y9SSZ3</accession>
<dbReference type="Proteomes" id="UP000297729">
    <property type="component" value="Unassembled WGS sequence"/>
</dbReference>
<keyword evidence="2" id="KW-1185">Reference proteome</keyword>
<dbReference type="AlphaFoldDB" id="A0A4Y9SSZ3"/>
<comment type="caution">
    <text evidence="1">The sequence shown here is derived from an EMBL/GenBank/DDBJ whole genome shotgun (WGS) entry which is preliminary data.</text>
</comment>
<dbReference type="OrthoDB" id="5295974at2"/>